<gene>
    <name evidence="2" type="ORF">RM780_27675</name>
</gene>
<evidence type="ECO:0000313" key="3">
    <source>
        <dbReference type="Proteomes" id="UP001183388"/>
    </source>
</evidence>
<name>A0ABU2LGL1_9ACTN</name>
<dbReference type="InterPro" id="IPR016162">
    <property type="entry name" value="Ald_DH_N"/>
</dbReference>
<comment type="caution">
    <text evidence="2">The sequence shown here is derived from an EMBL/GenBank/DDBJ whole genome shotgun (WGS) entry which is preliminary data.</text>
</comment>
<dbReference type="Gene3D" id="3.40.605.10">
    <property type="entry name" value="Aldehyde Dehydrogenase, Chain A, domain 1"/>
    <property type="match status" value="1"/>
</dbReference>
<evidence type="ECO:0000313" key="2">
    <source>
        <dbReference type="EMBL" id="MDT0310692.1"/>
    </source>
</evidence>
<proteinExistence type="predicted"/>
<keyword evidence="1" id="KW-0560">Oxidoreductase</keyword>
<dbReference type="EMBL" id="JAVREN010000123">
    <property type="protein sequence ID" value="MDT0310692.1"/>
    <property type="molecule type" value="Genomic_DNA"/>
</dbReference>
<accession>A0ABU2LGL1</accession>
<dbReference type="SUPFAM" id="SSF53720">
    <property type="entry name" value="ALDH-like"/>
    <property type="match status" value="1"/>
</dbReference>
<dbReference type="Proteomes" id="UP001183388">
    <property type="component" value="Unassembled WGS sequence"/>
</dbReference>
<protein>
    <submittedName>
        <fullName evidence="2">Aldehyde dehydrogenase</fullName>
    </submittedName>
</protein>
<feature type="non-terminal residue" evidence="2">
    <location>
        <position position="90"/>
    </location>
</feature>
<evidence type="ECO:0000256" key="1">
    <source>
        <dbReference type="ARBA" id="ARBA00023002"/>
    </source>
</evidence>
<keyword evidence="3" id="KW-1185">Reference proteome</keyword>
<organism evidence="2 3">
    <name type="scientific">Streptomyces boetiae</name>
    <dbReference type="NCBI Taxonomy" id="3075541"/>
    <lineage>
        <taxon>Bacteria</taxon>
        <taxon>Bacillati</taxon>
        <taxon>Actinomycetota</taxon>
        <taxon>Actinomycetes</taxon>
        <taxon>Kitasatosporales</taxon>
        <taxon>Streptomycetaceae</taxon>
        <taxon>Streptomyces</taxon>
    </lineage>
</organism>
<sequence>MTSTAQAGHMLERARWAAAAYADYDAATVTAIVNAVAEAGYAEAERFAAEAVAETGMGVVADKVTKNRACSRGIVDYYRGDDYVSPRVDE</sequence>
<reference evidence="3" key="1">
    <citation type="submission" date="2023-07" db="EMBL/GenBank/DDBJ databases">
        <title>30 novel species of actinomycetes from the DSMZ collection.</title>
        <authorList>
            <person name="Nouioui I."/>
        </authorList>
    </citation>
    <scope>NUCLEOTIDE SEQUENCE [LARGE SCALE GENOMIC DNA]</scope>
    <source>
        <strain evidence="3">DSM 44917</strain>
    </source>
</reference>
<dbReference type="InterPro" id="IPR016161">
    <property type="entry name" value="Ald_DH/histidinol_DH"/>
</dbReference>